<dbReference type="PANTHER" id="PTHR42852">
    <property type="entry name" value="THIOL:DISULFIDE INTERCHANGE PROTEIN DSBE"/>
    <property type="match status" value="1"/>
</dbReference>
<evidence type="ECO:0000313" key="3">
    <source>
        <dbReference type="Proteomes" id="UP000236735"/>
    </source>
</evidence>
<dbReference type="RefSeq" id="WP_051949689.1">
    <property type="nucleotide sequence ID" value="NZ_FNUV01000002.1"/>
</dbReference>
<gene>
    <name evidence="2" type="ORF">SAMN05216354_0791</name>
</gene>
<dbReference type="InterPro" id="IPR013766">
    <property type="entry name" value="Thioredoxin_domain"/>
</dbReference>
<evidence type="ECO:0000259" key="1">
    <source>
        <dbReference type="PROSITE" id="PS51352"/>
    </source>
</evidence>
<name>A0A1H5T025_XYLRU</name>
<dbReference type="PROSITE" id="PS51352">
    <property type="entry name" value="THIOREDOXIN_2"/>
    <property type="match status" value="1"/>
</dbReference>
<protein>
    <submittedName>
        <fullName evidence="2">AhpC/TSA family protein</fullName>
    </submittedName>
</protein>
<dbReference type="EMBL" id="FNUV01000002">
    <property type="protein sequence ID" value="SEF56074.1"/>
    <property type="molecule type" value="Genomic_DNA"/>
</dbReference>
<dbReference type="Proteomes" id="UP000236735">
    <property type="component" value="Unassembled WGS sequence"/>
</dbReference>
<dbReference type="InterPro" id="IPR036249">
    <property type="entry name" value="Thioredoxin-like_sf"/>
</dbReference>
<sequence>MAKSVIRTILSWGGKVLPFCLFTFLLLSCGGDKGKFKIEGSFRGMNQGELYIYDMSGAHKLDTIGLARGEFNYQVALDEPATFVIVFPNFSELPVFAEPGATIKISGDATHLKETEIKGTKTNKEMTAFRLQTSNMTPPEYNQAVVQYIKEHPTSPISLYLLNRNFIQTEVPDFRQARELTEIMSQAMPDNKQIASLAEQLSGLQSLKDGEKMPHFNATDINGKHVSLADMNAKVNVIMLWASWNYESVNLLNQIHRMTTHYGENLKVITVSIDANIKDCRRIAERDSLKWSTVCDGLMWESPMIRKTGLSYLPDNVVFDSQGKILGHSLNYQELVRKLDENIR</sequence>
<proteinExistence type="predicted"/>
<dbReference type="PANTHER" id="PTHR42852:SF13">
    <property type="entry name" value="PROTEIN DIPZ"/>
    <property type="match status" value="1"/>
</dbReference>
<dbReference type="SUPFAM" id="SSF52833">
    <property type="entry name" value="Thioredoxin-like"/>
    <property type="match status" value="1"/>
</dbReference>
<dbReference type="GeneID" id="32574559"/>
<reference evidence="2 3" key="1">
    <citation type="submission" date="2016-10" db="EMBL/GenBank/DDBJ databases">
        <authorList>
            <person name="de Groot N.N."/>
        </authorList>
    </citation>
    <scope>NUCLEOTIDE SEQUENCE [LARGE SCALE GENOMIC DNA]</scope>
    <source>
        <strain evidence="2 3">AR32</strain>
    </source>
</reference>
<organism evidence="2 3">
    <name type="scientific">Xylanibacter ruminicola</name>
    <name type="common">Prevotella ruminicola</name>
    <dbReference type="NCBI Taxonomy" id="839"/>
    <lineage>
        <taxon>Bacteria</taxon>
        <taxon>Pseudomonadati</taxon>
        <taxon>Bacteroidota</taxon>
        <taxon>Bacteroidia</taxon>
        <taxon>Bacteroidales</taxon>
        <taxon>Prevotellaceae</taxon>
        <taxon>Xylanibacter</taxon>
    </lineage>
</organism>
<dbReference type="Pfam" id="PF00578">
    <property type="entry name" value="AhpC-TSA"/>
    <property type="match status" value="1"/>
</dbReference>
<dbReference type="InterPro" id="IPR050553">
    <property type="entry name" value="Thioredoxin_ResA/DsbE_sf"/>
</dbReference>
<dbReference type="InterPro" id="IPR000866">
    <property type="entry name" value="AhpC/TSA"/>
</dbReference>
<dbReference type="Gene3D" id="3.40.30.10">
    <property type="entry name" value="Glutaredoxin"/>
    <property type="match status" value="1"/>
</dbReference>
<dbReference type="InterPro" id="IPR025380">
    <property type="entry name" value="DUF4369"/>
</dbReference>
<accession>A0A1H5T025</accession>
<dbReference type="Pfam" id="PF14289">
    <property type="entry name" value="DUF4369"/>
    <property type="match status" value="1"/>
</dbReference>
<feature type="domain" description="Thioredoxin" evidence="1">
    <location>
        <begin position="207"/>
        <end position="344"/>
    </location>
</feature>
<dbReference type="PROSITE" id="PS51257">
    <property type="entry name" value="PROKAR_LIPOPROTEIN"/>
    <property type="match status" value="1"/>
</dbReference>
<dbReference type="AlphaFoldDB" id="A0A1H5T025"/>
<evidence type="ECO:0000313" key="2">
    <source>
        <dbReference type="EMBL" id="SEF56074.1"/>
    </source>
</evidence>